<dbReference type="AlphaFoldDB" id="A0A7J7GC31"/>
<name>A0A7J7GC31_CAMSI</name>
<proteinExistence type="predicted"/>
<feature type="compositionally biased region" description="Basic and acidic residues" evidence="1">
    <location>
        <begin position="347"/>
        <end position="359"/>
    </location>
</feature>
<comment type="caution">
    <text evidence="2">The sequence shown here is derived from an EMBL/GenBank/DDBJ whole genome shotgun (WGS) entry which is preliminary data.</text>
</comment>
<organism evidence="2 3">
    <name type="scientific">Camellia sinensis</name>
    <name type="common">Tea plant</name>
    <name type="synonym">Thea sinensis</name>
    <dbReference type="NCBI Taxonomy" id="4442"/>
    <lineage>
        <taxon>Eukaryota</taxon>
        <taxon>Viridiplantae</taxon>
        <taxon>Streptophyta</taxon>
        <taxon>Embryophyta</taxon>
        <taxon>Tracheophyta</taxon>
        <taxon>Spermatophyta</taxon>
        <taxon>Magnoliopsida</taxon>
        <taxon>eudicotyledons</taxon>
        <taxon>Gunneridae</taxon>
        <taxon>Pentapetalae</taxon>
        <taxon>asterids</taxon>
        <taxon>Ericales</taxon>
        <taxon>Theaceae</taxon>
        <taxon>Camellia</taxon>
    </lineage>
</organism>
<dbReference type="Proteomes" id="UP000593564">
    <property type="component" value="Unassembled WGS sequence"/>
</dbReference>
<accession>A0A7J7GC31</accession>
<reference evidence="2 3" key="2">
    <citation type="submission" date="2020-07" db="EMBL/GenBank/DDBJ databases">
        <title>Genome assembly of wild tea tree DASZ reveals pedigree and selection history of tea varieties.</title>
        <authorList>
            <person name="Zhang W."/>
        </authorList>
    </citation>
    <scope>NUCLEOTIDE SEQUENCE [LARGE SCALE GENOMIC DNA]</scope>
    <source>
        <strain evidence="3">cv. G240</strain>
        <tissue evidence="2">Leaf</tissue>
    </source>
</reference>
<feature type="region of interest" description="Disordered" evidence="1">
    <location>
        <begin position="205"/>
        <end position="236"/>
    </location>
</feature>
<evidence type="ECO:0000256" key="1">
    <source>
        <dbReference type="SAM" id="MobiDB-lite"/>
    </source>
</evidence>
<keyword evidence="3" id="KW-1185">Reference proteome</keyword>
<sequence length="387" mass="44004">MEPAKIDWKSINSVFVEDDLYEHINAPKWLDFSAPDQSVDDEAWFCRPDCNHPKTVEDFLKSTPPSKVPILEFLVQFSSVPFQRSASVSEILPLGDRSRRDANLKRRGLVQPSISSNKNSECERFVEDGENQNPNFSTTPSRQYNIMKATIKSSAAKKQIDNSVQKEEMPRLKSTLSARNLFGGRDIMNQISEFCNELKRLAMRTKEKENPERSNVKKSPVAVKKQEGKECGGDNLGEVVDEREKERKPLLEVSKEKCETMEKSTVKEKLRRKKRADETENIPISVDLKNIKRKEGENLLQIRTCPPSPQCFSATRGPGKAVPLKASRPRPLPERGILQELEQSNTELRKEEPADDNTRVKSASIAAEKEARTLDVFWFLKPCTLST</sequence>
<dbReference type="EMBL" id="JACBKZ010000011">
    <property type="protein sequence ID" value="KAF5938333.1"/>
    <property type="molecule type" value="Genomic_DNA"/>
</dbReference>
<gene>
    <name evidence="2" type="ORF">HYC85_022592</name>
</gene>
<feature type="compositionally biased region" description="Basic and acidic residues" evidence="1">
    <location>
        <begin position="205"/>
        <end position="215"/>
    </location>
</feature>
<feature type="region of interest" description="Disordered" evidence="1">
    <location>
        <begin position="313"/>
        <end position="360"/>
    </location>
</feature>
<reference evidence="3" key="1">
    <citation type="journal article" date="2020" name="Nat. Commun.">
        <title>Genome assembly of wild tea tree DASZ reveals pedigree and selection history of tea varieties.</title>
        <authorList>
            <person name="Zhang W."/>
            <person name="Zhang Y."/>
            <person name="Qiu H."/>
            <person name="Guo Y."/>
            <person name="Wan H."/>
            <person name="Zhang X."/>
            <person name="Scossa F."/>
            <person name="Alseekh S."/>
            <person name="Zhang Q."/>
            <person name="Wang P."/>
            <person name="Xu L."/>
            <person name="Schmidt M.H."/>
            <person name="Jia X."/>
            <person name="Li D."/>
            <person name="Zhu A."/>
            <person name="Guo F."/>
            <person name="Chen W."/>
            <person name="Ni D."/>
            <person name="Usadel B."/>
            <person name="Fernie A.R."/>
            <person name="Wen W."/>
        </authorList>
    </citation>
    <scope>NUCLEOTIDE SEQUENCE [LARGE SCALE GENOMIC DNA]</scope>
    <source>
        <strain evidence="3">cv. G240</strain>
    </source>
</reference>
<dbReference type="PANTHER" id="PTHR36373:SF1">
    <property type="entry name" value="EXPRESSED PROTEIN"/>
    <property type="match status" value="1"/>
</dbReference>
<evidence type="ECO:0000313" key="3">
    <source>
        <dbReference type="Proteomes" id="UP000593564"/>
    </source>
</evidence>
<evidence type="ECO:0000313" key="2">
    <source>
        <dbReference type="EMBL" id="KAF5938333.1"/>
    </source>
</evidence>
<dbReference type="PANTHER" id="PTHR36373">
    <property type="entry name" value="EXPRESSED PROTEIN"/>
    <property type="match status" value="1"/>
</dbReference>
<protein>
    <submittedName>
        <fullName evidence="2">Uncharacterized protein</fullName>
    </submittedName>
</protein>